<reference evidence="2 3" key="1">
    <citation type="submission" date="2018-08" db="EMBL/GenBank/DDBJ databases">
        <title>A genome reference for cultivated species of the human gut microbiota.</title>
        <authorList>
            <person name="Zou Y."/>
            <person name="Xue W."/>
            <person name="Luo G."/>
        </authorList>
    </citation>
    <scope>NUCLEOTIDE SEQUENCE [LARGE SCALE GENOMIC DNA]</scope>
    <source>
        <strain evidence="2 3">AF19-21</strain>
    </source>
</reference>
<feature type="domain" description="HTH cro/C1-type" evidence="1">
    <location>
        <begin position="7"/>
        <end position="60"/>
    </location>
</feature>
<dbReference type="Proteomes" id="UP000261111">
    <property type="component" value="Unassembled WGS sequence"/>
</dbReference>
<sequence length="70" mass="8199">MISYAPLWETLKKKGLTQYKLINEYHFSNGTLDSLRKNKSITLNTLQDICKILNCDICDVVEFTDREEEN</sequence>
<dbReference type="Pfam" id="PF13443">
    <property type="entry name" value="HTH_26"/>
    <property type="match status" value="1"/>
</dbReference>
<dbReference type="EMBL" id="QVIA01000006">
    <property type="protein sequence ID" value="RGC33428.1"/>
    <property type="molecule type" value="Genomic_DNA"/>
</dbReference>
<accession>A0A3E2WYL6</accession>
<dbReference type="InterPro" id="IPR010982">
    <property type="entry name" value="Lambda_DNA-bd_dom_sf"/>
</dbReference>
<dbReference type="PROSITE" id="PS50943">
    <property type="entry name" value="HTH_CROC1"/>
    <property type="match status" value="1"/>
</dbReference>
<proteinExistence type="predicted"/>
<protein>
    <submittedName>
        <fullName evidence="2">XRE family transcriptional regulator</fullName>
    </submittedName>
</protein>
<evidence type="ECO:0000313" key="2">
    <source>
        <dbReference type="EMBL" id="RGC33428.1"/>
    </source>
</evidence>
<dbReference type="SUPFAM" id="SSF47413">
    <property type="entry name" value="lambda repressor-like DNA-binding domains"/>
    <property type="match status" value="1"/>
</dbReference>
<dbReference type="Gene3D" id="1.10.260.40">
    <property type="entry name" value="lambda repressor-like DNA-binding domains"/>
    <property type="match status" value="1"/>
</dbReference>
<name>A0A3E2WYL6_9FIRM</name>
<dbReference type="InterPro" id="IPR001387">
    <property type="entry name" value="Cro/C1-type_HTH"/>
</dbReference>
<dbReference type="GO" id="GO:0003677">
    <property type="term" value="F:DNA binding"/>
    <property type="evidence" value="ECO:0007669"/>
    <property type="project" value="InterPro"/>
</dbReference>
<evidence type="ECO:0000313" key="3">
    <source>
        <dbReference type="Proteomes" id="UP000261111"/>
    </source>
</evidence>
<dbReference type="AlphaFoldDB" id="A0A3E2WYL6"/>
<comment type="caution">
    <text evidence="2">The sequence shown here is derived from an EMBL/GenBank/DDBJ whole genome shotgun (WGS) entry which is preliminary data.</text>
</comment>
<evidence type="ECO:0000259" key="1">
    <source>
        <dbReference type="PROSITE" id="PS50943"/>
    </source>
</evidence>
<gene>
    <name evidence="2" type="ORF">DWX41_07095</name>
</gene>
<organism evidence="2 3">
    <name type="scientific">Hungatella hathewayi</name>
    <dbReference type="NCBI Taxonomy" id="154046"/>
    <lineage>
        <taxon>Bacteria</taxon>
        <taxon>Bacillati</taxon>
        <taxon>Bacillota</taxon>
        <taxon>Clostridia</taxon>
        <taxon>Lachnospirales</taxon>
        <taxon>Lachnospiraceae</taxon>
        <taxon>Hungatella</taxon>
    </lineage>
</organism>